<feature type="compositionally biased region" description="Low complexity" evidence="1">
    <location>
        <begin position="214"/>
        <end position="231"/>
    </location>
</feature>
<evidence type="ECO:0000256" key="1">
    <source>
        <dbReference type="SAM" id="MobiDB-lite"/>
    </source>
</evidence>
<feature type="region of interest" description="Disordered" evidence="1">
    <location>
        <begin position="199"/>
        <end position="252"/>
    </location>
</feature>
<evidence type="ECO:0000313" key="3">
    <source>
        <dbReference type="Proteomes" id="UP000019151"/>
    </source>
</evidence>
<organism evidence="2 3">
    <name type="scientific">Gemmatirosa kalamazoonensis</name>
    <dbReference type="NCBI Taxonomy" id="861299"/>
    <lineage>
        <taxon>Bacteria</taxon>
        <taxon>Pseudomonadati</taxon>
        <taxon>Gemmatimonadota</taxon>
        <taxon>Gemmatimonadia</taxon>
        <taxon>Gemmatimonadales</taxon>
        <taxon>Gemmatimonadaceae</taxon>
        <taxon>Gemmatirosa</taxon>
    </lineage>
</organism>
<evidence type="ECO:0000313" key="2">
    <source>
        <dbReference type="EMBL" id="AHG91890.1"/>
    </source>
</evidence>
<dbReference type="InParanoid" id="W0RNI4"/>
<proteinExistence type="predicted"/>
<keyword evidence="3" id="KW-1185">Reference proteome</keyword>
<dbReference type="OrthoDB" id="5966759at2"/>
<name>W0RNI4_9BACT</name>
<dbReference type="KEGG" id="gba:J421_4353"/>
<dbReference type="RefSeq" id="WP_025413323.1">
    <property type="nucleotide sequence ID" value="NZ_CP007128.1"/>
</dbReference>
<dbReference type="HOGENOM" id="CLU_1101636_0_0_0"/>
<gene>
    <name evidence="2" type="ORF">J421_4353</name>
</gene>
<protein>
    <recommendedName>
        <fullName evidence="4">Glycine zipper domain-containing protein</fullName>
    </recommendedName>
</protein>
<accession>W0RNI4</accession>
<dbReference type="eggNOG" id="ENOG5033DFD">
    <property type="taxonomic scope" value="Bacteria"/>
</dbReference>
<feature type="region of interest" description="Disordered" evidence="1">
    <location>
        <begin position="1"/>
        <end position="31"/>
    </location>
</feature>
<sequence>MSDPTFRGPDERDAERPRTNDERDAAAGTAAGTATGAAAGAVAGVAAGLGTIAAGPLGAIFGAFAGAAIGAAGGVGTEESIYTSEHEDHYRALWEATPGRAADASFDTARPAYQLGHVAASRPEYAGRDFHDVEGDLRRIWERDFAARHGSWEAARHYVCDGYGHARGEGFGVRRDTSVIGTGGSAVDPVELARARAGLASRADTPEGDEPLFPTDLGATTGTAADAPTAGRLGERDEVPANRTHPERTDFI</sequence>
<dbReference type="EMBL" id="CP007128">
    <property type="protein sequence ID" value="AHG91890.1"/>
    <property type="molecule type" value="Genomic_DNA"/>
</dbReference>
<evidence type="ECO:0008006" key="4">
    <source>
        <dbReference type="Google" id="ProtNLM"/>
    </source>
</evidence>
<dbReference type="AlphaFoldDB" id="W0RNI4"/>
<dbReference type="Proteomes" id="UP000019151">
    <property type="component" value="Chromosome"/>
</dbReference>
<dbReference type="STRING" id="861299.J421_4353"/>
<feature type="compositionally biased region" description="Basic and acidic residues" evidence="1">
    <location>
        <begin position="233"/>
        <end position="252"/>
    </location>
</feature>
<reference evidence="2 3" key="1">
    <citation type="journal article" date="2014" name="Genome Announc.">
        <title>Genome Sequence and Methylome of Soil Bacterium Gemmatirosa kalamazoonensis KBS708T, a Member of the Rarely Cultivated Gemmatimonadetes Phylum.</title>
        <authorList>
            <person name="Debruyn J.M."/>
            <person name="Radosevich M."/>
            <person name="Wommack K.E."/>
            <person name="Polson S.W."/>
            <person name="Hauser L.J."/>
            <person name="Fawaz M.N."/>
            <person name="Korlach J."/>
            <person name="Tsai Y.C."/>
        </authorList>
    </citation>
    <scope>NUCLEOTIDE SEQUENCE [LARGE SCALE GENOMIC DNA]</scope>
    <source>
        <strain evidence="2 3">KBS708</strain>
    </source>
</reference>
<feature type="compositionally biased region" description="Basic and acidic residues" evidence="1">
    <location>
        <begin position="8"/>
        <end position="25"/>
    </location>
</feature>